<organism evidence="1">
    <name type="scientific">Streptococcus suis</name>
    <dbReference type="NCBI Taxonomy" id="1307"/>
    <lineage>
        <taxon>Bacteria</taxon>
        <taxon>Bacillati</taxon>
        <taxon>Bacillota</taxon>
        <taxon>Bacilli</taxon>
        <taxon>Lactobacillales</taxon>
        <taxon>Streptococcaceae</taxon>
        <taxon>Streptococcus</taxon>
    </lineage>
</organism>
<protein>
    <submittedName>
        <fullName evidence="1">Uncharacterized protein</fullName>
    </submittedName>
</protein>
<dbReference type="AlphaFoldDB" id="A0A1X9I1W3"/>
<name>A0A1X9I1W3_STRSU</name>
<dbReference type="RefSeq" id="WP_014636605.1">
    <property type="nucleotide sequence ID" value="NZ_BCBY01000009.1"/>
</dbReference>
<accession>A0A1X9I1W3</accession>
<sequence>MKKFLKHLIVVSLLGGFVLSIDRGSTINLKTMNGIDPGPANIYMK</sequence>
<reference evidence="1" key="1">
    <citation type="journal article" date="2016" name="Front. Cell. Infect. Microbiol.">
        <title>Evolution and Diversity of the Antimicrobial Resistance Associated Mobilome in Streptococcus suis: A Probable Mobile Genetic Elements Reservoir for Other Streptococci.</title>
        <authorList>
            <person name="Huang J."/>
            <person name="Ma J."/>
            <person name="Shang K."/>
            <person name="Hu X."/>
            <person name="Liang Y."/>
            <person name="Li D."/>
            <person name="Wu Z."/>
            <person name="Dai L."/>
            <person name="Chen L."/>
            <person name="Wang L."/>
        </authorList>
    </citation>
    <scope>NUCLEOTIDE SEQUENCE</scope>
    <source>
        <strain evidence="1">LP081102</strain>
    </source>
</reference>
<proteinExistence type="predicted"/>
<dbReference type="EMBL" id="KX077885">
    <property type="protein sequence ID" value="ANJ64230.1"/>
    <property type="molecule type" value="Genomic_DNA"/>
</dbReference>
<evidence type="ECO:0000313" key="1">
    <source>
        <dbReference type="EMBL" id="ANJ64230.1"/>
    </source>
</evidence>